<gene>
    <name evidence="1" type="ORF">KHQ06_24665</name>
</gene>
<name>A0ABX8CKV7_9NOCA</name>
<organism evidence="1 2">
    <name type="scientific">Nocardia tengchongensis</name>
    <dbReference type="NCBI Taxonomy" id="2055889"/>
    <lineage>
        <taxon>Bacteria</taxon>
        <taxon>Bacillati</taxon>
        <taxon>Actinomycetota</taxon>
        <taxon>Actinomycetes</taxon>
        <taxon>Mycobacteriales</taxon>
        <taxon>Nocardiaceae</taxon>
        <taxon>Nocardia</taxon>
    </lineage>
</organism>
<evidence type="ECO:0000313" key="2">
    <source>
        <dbReference type="Proteomes" id="UP000683310"/>
    </source>
</evidence>
<accession>A0ABX8CKV7</accession>
<dbReference type="InterPro" id="IPR029055">
    <property type="entry name" value="Ntn_hydrolases_N"/>
</dbReference>
<dbReference type="Gene3D" id="3.60.20.10">
    <property type="entry name" value="Glutamine Phosphoribosylpyrophosphate, subunit 1, domain 1"/>
    <property type="match status" value="1"/>
</dbReference>
<dbReference type="Proteomes" id="UP000683310">
    <property type="component" value="Chromosome"/>
</dbReference>
<protein>
    <submittedName>
        <fullName evidence="1">Class II glutamine amidotransferase</fullName>
    </submittedName>
</protein>
<reference evidence="1 2" key="1">
    <citation type="submission" date="2021-04" db="EMBL/GenBank/DDBJ databases">
        <title>Nocardia tengchongensis.</title>
        <authorList>
            <person name="Zhuang k."/>
            <person name="Ran Y."/>
            <person name="Li W."/>
        </authorList>
    </citation>
    <scope>NUCLEOTIDE SEQUENCE [LARGE SCALE GENOMIC DNA]</scope>
    <source>
        <strain evidence="1 2">CFH S0057</strain>
    </source>
</reference>
<proteinExistence type="predicted"/>
<dbReference type="EMBL" id="CP074371">
    <property type="protein sequence ID" value="QVI19554.1"/>
    <property type="molecule type" value="Genomic_DNA"/>
</dbReference>
<evidence type="ECO:0000313" key="1">
    <source>
        <dbReference type="EMBL" id="QVI19554.1"/>
    </source>
</evidence>
<dbReference type="SUPFAM" id="SSF56235">
    <property type="entry name" value="N-terminal nucleophile aminohydrolases (Ntn hydrolases)"/>
    <property type="match status" value="1"/>
</dbReference>
<sequence>MCILSFYKPGVTPDLTALRDGALANPHGHGYAVVADDRILVGRGLDAAAMIEEFAAVRARFPDTPALFHSRFATHGYITEQNCHPFAVGGDTRTVLAHNGILPAIVHPATGDPRSDTRVAAEDFFPLQPFGSLDSWAGRADLEEWLDGDKMILLTVDPRYKHTAYLFNEHRGHWSHDGIWYSNHSYIWREPDGSTDNKAEHRFYDYCDYCGHYEIESAGPHCPACGYCEQCWHEFPHCTCESLTGTERYADITFVDCA</sequence>
<keyword evidence="1" id="KW-0315">Glutamine amidotransferase</keyword>
<keyword evidence="2" id="KW-1185">Reference proteome</keyword>
<dbReference type="RefSeq" id="WP_213555586.1">
    <property type="nucleotide sequence ID" value="NZ_JBHZDI010000038.1"/>
</dbReference>